<comment type="caution">
    <text evidence="1">The sequence shown here is derived from an EMBL/GenBank/DDBJ whole genome shotgun (WGS) entry which is preliminary data.</text>
</comment>
<organism evidence="1 2">
    <name type="scientific">Pistacia integerrima</name>
    <dbReference type="NCBI Taxonomy" id="434235"/>
    <lineage>
        <taxon>Eukaryota</taxon>
        <taxon>Viridiplantae</taxon>
        <taxon>Streptophyta</taxon>
        <taxon>Embryophyta</taxon>
        <taxon>Tracheophyta</taxon>
        <taxon>Spermatophyta</taxon>
        <taxon>Magnoliopsida</taxon>
        <taxon>eudicotyledons</taxon>
        <taxon>Gunneridae</taxon>
        <taxon>Pentapetalae</taxon>
        <taxon>rosids</taxon>
        <taxon>malvids</taxon>
        <taxon>Sapindales</taxon>
        <taxon>Anacardiaceae</taxon>
        <taxon>Pistacia</taxon>
    </lineage>
</organism>
<sequence>MGKNISEVGLEDLVQAGLTVKEAKEFDEILKETVRRGKGLEPREVWRELVAQKMLKPWHPHGLHQLVYYSVYNGWDASSNGPPLYWFPSIYQSRLTNLGRVMEVHGPKLLGTLYKDPITSFSVFQKFTVQHPEVYWSIVLKELSVEFQKPPKCILDRTENSKPGGLWFPGSVLNIAECCLLPSNHPKREDDSVAIVWRDEGCDDSPVNQITLKELREQVM</sequence>
<accession>A0ACC0XLF3</accession>
<reference evidence="2" key="1">
    <citation type="journal article" date="2023" name="G3 (Bethesda)">
        <title>Genome assembly and association tests identify interacting loci associated with vigor, precocity, and sex in interspecific pistachio rootstocks.</title>
        <authorList>
            <person name="Palmer W."/>
            <person name="Jacygrad E."/>
            <person name="Sagayaradj S."/>
            <person name="Cavanaugh K."/>
            <person name="Han R."/>
            <person name="Bertier L."/>
            <person name="Beede B."/>
            <person name="Kafkas S."/>
            <person name="Golino D."/>
            <person name="Preece J."/>
            <person name="Michelmore R."/>
        </authorList>
    </citation>
    <scope>NUCLEOTIDE SEQUENCE [LARGE SCALE GENOMIC DNA]</scope>
</reference>
<dbReference type="EMBL" id="CM047746">
    <property type="protein sequence ID" value="KAJ0020055.1"/>
    <property type="molecule type" value="Genomic_DNA"/>
</dbReference>
<evidence type="ECO:0000313" key="1">
    <source>
        <dbReference type="EMBL" id="KAJ0020055.1"/>
    </source>
</evidence>
<keyword evidence="2" id="KW-1185">Reference proteome</keyword>
<gene>
    <name evidence="1" type="ORF">Pint_31396</name>
</gene>
<proteinExistence type="predicted"/>
<protein>
    <submittedName>
        <fullName evidence="1">Uncharacterized protein</fullName>
    </submittedName>
</protein>
<dbReference type="Proteomes" id="UP001163603">
    <property type="component" value="Chromosome 11"/>
</dbReference>
<name>A0ACC0XLF3_9ROSI</name>
<evidence type="ECO:0000313" key="2">
    <source>
        <dbReference type="Proteomes" id="UP001163603"/>
    </source>
</evidence>